<protein>
    <submittedName>
        <fullName evidence="8">Probable receptor-like protein kinase At1g11050</fullName>
    </submittedName>
</protein>
<feature type="transmembrane region" description="Helical" evidence="4">
    <location>
        <begin position="229"/>
        <end position="254"/>
    </location>
</feature>
<evidence type="ECO:0000259" key="6">
    <source>
        <dbReference type="PROSITE" id="PS50011"/>
    </source>
</evidence>
<evidence type="ECO:0000256" key="4">
    <source>
        <dbReference type="SAM" id="Phobius"/>
    </source>
</evidence>
<organism evidence="7 8">
    <name type="scientific">Dioscorea cayennensis subsp. rotundata</name>
    <name type="common">White Guinea yam</name>
    <name type="synonym">Dioscorea rotundata</name>
    <dbReference type="NCBI Taxonomy" id="55577"/>
    <lineage>
        <taxon>Eukaryota</taxon>
        <taxon>Viridiplantae</taxon>
        <taxon>Streptophyta</taxon>
        <taxon>Embryophyta</taxon>
        <taxon>Tracheophyta</taxon>
        <taxon>Spermatophyta</taxon>
        <taxon>Magnoliopsida</taxon>
        <taxon>Liliopsida</taxon>
        <taxon>Dioscoreales</taxon>
        <taxon>Dioscoreaceae</taxon>
        <taxon>Dioscorea</taxon>
    </lineage>
</organism>
<feature type="binding site" evidence="3">
    <location>
        <position position="326"/>
    </location>
    <ligand>
        <name>ATP</name>
        <dbReference type="ChEBI" id="CHEBI:30616"/>
    </ligand>
</feature>
<dbReference type="InterPro" id="IPR017441">
    <property type="entry name" value="Protein_kinase_ATP_BS"/>
</dbReference>
<dbReference type="PROSITE" id="PS50011">
    <property type="entry name" value="PROTEIN_KINASE_DOM"/>
    <property type="match status" value="1"/>
</dbReference>
<evidence type="ECO:0000256" key="5">
    <source>
        <dbReference type="SAM" id="SignalP"/>
    </source>
</evidence>
<dbReference type="GO" id="GO:0004672">
    <property type="term" value="F:protein kinase activity"/>
    <property type="evidence" value="ECO:0007669"/>
    <property type="project" value="InterPro"/>
</dbReference>
<dbReference type="SUPFAM" id="SSF56112">
    <property type="entry name" value="Protein kinase-like (PK-like)"/>
    <property type="match status" value="1"/>
</dbReference>
<dbReference type="AlphaFoldDB" id="A0AB40AUR5"/>
<evidence type="ECO:0000256" key="1">
    <source>
        <dbReference type="ARBA" id="ARBA00022741"/>
    </source>
</evidence>
<feature type="signal peptide" evidence="5">
    <location>
        <begin position="1"/>
        <end position="26"/>
    </location>
</feature>
<keyword evidence="7" id="KW-1185">Reference proteome</keyword>
<feature type="domain" description="Protein kinase" evidence="6">
    <location>
        <begin position="298"/>
        <end position="379"/>
    </location>
</feature>
<keyword evidence="4" id="KW-0472">Membrane</keyword>
<keyword evidence="5" id="KW-0732">Signal</keyword>
<dbReference type="Pfam" id="PF19160">
    <property type="entry name" value="SPARK"/>
    <property type="match status" value="1"/>
</dbReference>
<feature type="chain" id="PRO_5044187770" evidence="5">
    <location>
        <begin position="27"/>
        <end position="379"/>
    </location>
</feature>
<dbReference type="Pfam" id="PF00069">
    <property type="entry name" value="Pkinase"/>
    <property type="match status" value="1"/>
</dbReference>
<dbReference type="InterPro" id="IPR011009">
    <property type="entry name" value="Kinase-like_dom_sf"/>
</dbReference>
<accession>A0AB40AUR5</accession>
<evidence type="ECO:0000313" key="8">
    <source>
        <dbReference type="RefSeq" id="XP_039118349.1"/>
    </source>
</evidence>
<sequence>MARMSSIPSLILFLPSFSAIPPPSSSSSCPLDLSYITTYPWDHSHCIPSTTNPNLTNCRQTLLSLYAIALALRLRSTSQFRLPSLNSSISCLSTFQSQLSSLSLPSNLISTHFYSPSYFVISPNFCASIQTKQDWISKLGNSTAVDSACSAVPPNPTTSCQPCYLAGVSVSSNLTALDGNRSHSDNCFYLTVLYAAGISNSAGPQNPLVAACIFSLDITHSSPSHRSHAFLYAIIGAAFAILFLPFIIVLYLFWSRRCKTAAPAFNQEENPRSRPHLRPNTGSIWFKIRDLEKATSFFSHHNLIGRGGFGVVYKGILSDGTPVAVKQILDSDFEGDEEFRNEVEIISNLRHRNLVPLRLLHHQRPQPPTLPRLRPHAKR</sequence>
<keyword evidence="1 3" id="KW-0547">Nucleotide-binding</keyword>
<keyword evidence="4" id="KW-0812">Transmembrane</keyword>
<reference evidence="8" key="1">
    <citation type="submission" date="2025-08" db="UniProtKB">
        <authorList>
            <consortium name="RefSeq"/>
        </authorList>
    </citation>
    <scope>IDENTIFICATION</scope>
</reference>
<proteinExistence type="predicted"/>
<evidence type="ECO:0000256" key="2">
    <source>
        <dbReference type="ARBA" id="ARBA00022840"/>
    </source>
</evidence>
<evidence type="ECO:0000313" key="7">
    <source>
        <dbReference type="Proteomes" id="UP001515500"/>
    </source>
</evidence>
<dbReference type="Gene3D" id="3.30.200.20">
    <property type="entry name" value="Phosphorylase Kinase, domain 1"/>
    <property type="match status" value="1"/>
</dbReference>
<keyword evidence="4" id="KW-1133">Transmembrane helix</keyword>
<dbReference type="InterPro" id="IPR043891">
    <property type="entry name" value="SPARK"/>
</dbReference>
<name>A0AB40AUR5_DIOCR</name>
<keyword evidence="2 3" id="KW-0067">ATP-binding</keyword>
<dbReference type="GeneID" id="120254289"/>
<dbReference type="InterPro" id="IPR000719">
    <property type="entry name" value="Prot_kinase_dom"/>
</dbReference>
<dbReference type="RefSeq" id="XP_039118349.1">
    <property type="nucleotide sequence ID" value="XM_039262415.1"/>
</dbReference>
<dbReference type="PROSITE" id="PS51257">
    <property type="entry name" value="PROKAR_LIPOPROTEIN"/>
    <property type="match status" value="1"/>
</dbReference>
<gene>
    <name evidence="8" type="primary">LOC120254289</name>
</gene>
<dbReference type="PROSITE" id="PS00107">
    <property type="entry name" value="PROTEIN_KINASE_ATP"/>
    <property type="match status" value="1"/>
</dbReference>
<evidence type="ECO:0000256" key="3">
    <source>
        <dbReference type="PROSITE-ProRule" id="PRU10141"/>
    </source>
</evidence>
<dbReference type="Proteomes" id="UP001515500">
    <property type="component" value="Unplaced"/>
</dbReference>
<dbReference type="PANTHER" id="PTHR47989">
    <property type="entry name" value="OS01G0750732 PROTEIN"/>
    <property type="match status" value="1"/>
</dbReference>
<dbReference type="PANTHER" id="PTHR47989:SF62">
    <property type="entry name" value="OS05G0423500 PROTEIN"/>
    <property type="match status" value="1"/>
</dbReference>
<dbReference type="GO" id="GO:0005524">
    <property type="term" value="F:ATP binding"/>
    <property type="evidence" value="ECO:0007669"/>
    <property type="project" value="UniProtKB-UniRule"/>
</dbReference>